<comment type="caution">
    <text evidence="2">The sequence shown here is derived from an EMBL/GenBank/DDBJ whole genome shotgun (WGS) entry which is preliminary data.</text>
</comment>
<evidence type="ECO:0000256" key="1">
    <source>
        <dbReference type="SAM" id="MobiDB-lite"/>
    </source>
</evidence>
<evidence type="ECO:0000313" key="3">
    <source>
        <dbReference type="Proteomes" id="UP001472677"/>
    </source>
</evidence>
<feature type="region of interest" description="Disordered" evidence="1">
    <location>
        <begin position="1"/>
        <end position="24"/>
    </location>
</feature>
<protein>
    <submittedName>
        <fullName evidence="2">Uncharacterized protein</fullName>
    </submittedName>
</protein>
<organism evidence="2 3">
    <name type="scientific">Hibiscus sabdariffa</name>
    <name type="common">roselle</name>
    <dbReference type="NCBI Taxonomy" id="183260"/>
    <lineage>
        <taxon>Eukaryota</taxon>
        <taxon>Viridiplantae</taxon>
        <taxon>Streptophyta</taxon>
        <taxon>Embryophyta</taxon>
        <taxon>Tracheophyta</taxon>
        <taxon>Spermatophyta</taxon>
        <taxon>Magnoliopsida</taxon>
        <taxon>eudicotyledons</taxon>
        <taxon>Gunneridae</taxon>
        <taxon>Pentapetalae</taxon>
        <taxon>rosids</taxon>
        <taxon>malvids</taxon>
        <taxon>Malvales</taxon>
        <taxon>Malvaceae</taxon>
        <taxon>Malvoideae</taxon>
        <taxon>Hibiscus</taxon>
    </lineage>
</organism>
<name>A0ABR2FMC4_9ROSI</name>
<dbReference type="EMBL" id="JBBPBM010000006">
    <property type="protein sequence ID" value="KAK8581886.1"/>
    <property type="molecule type" value="Genomic_DNA"/>
</dbReference>
<accession>A0ABR2FMC4</accession>
<reference evidence="2 3" key="1">
    <citation type="journal article" date="2024" name="G3 (Bethesda)">
        <title>Genome assembly of Hibiscus sabdariffa L. provides insights into metabolisms of medicinal natural products.</title>
        <authorList>
            <person name="Kim T."/>
        </authorList>
    </citation>
    <scope>NUCLEOTIDE SEQUENCE [LARGE SCALE GENOMIC DNA]</scope>
    <source>
        <strain evidence="2">TK-2024</strain>
        <tissue evidence="2">Old leaves</tissue>
    </source>
</reference>
<keyword evidence="3" id="KW-1185">Reference proteome</keyword>
<sequence>MLSLLCNPTRQTASGWSHKGRRSHPKLNAHAIAITVKMSNHHQPPDSIHIYALLSLFVSGACNPLIEAAENHTSGSATSNWSKN</sequence>
<feature type="compositionally biased region" description="Polar residues" evidence="1">
    <location>
        <begin position="1"/>
        <end position="15"/>
    </location>
</feature>
<proteinExistence type="predicted"/>
<evidence type="ECO:0000313" key="2">
    <source>
        <dbReference type="EMBL" id="KAK8581886.1"/>
    </source>
</evidence>
<dbReference type="Proteomes" id="UP001472677">
    <property type="component" value="Unassembled WGS sequence"/>
</dbReference>
<gene>
    <name evidence="2" type="ORF">V6N12_072092</name>
</gene>